<evidence type="ECO:0000313" key="5">
    <source>
        <dbReference type="EMBL" id="MBC3803957.1"/>
    </source>
</evidence>
<keyword evidence="1" id="KW-0802">TPR repeat</keyword>
<feature type="transmembrane region" description="Helical" evidence="3">
    <location>
        <begin position="166"/>
        <end position="189"/>
    </location>
</feature>
<protein>
    <recommendedName>
        <fullName evidence="4">GH29D-like beta-sandwich domain-containing protein</fullName>
    </recommendedName>
</protein>
<dbReference type="Pfam" id="PF13290">
    <property type="entry name" value="CHB_HEX_C_1"/>
    <property type="match status" value="1"/>
</dbReference>
<dbReference type="Proteomes" id="UP000603234">
    <property type="component" value="Unassembled WGS sequence"/>
</dbReference>
<keyword evidence="3" id="KW-1133">Transmembrane helix</keyword>
<gene>
    <name evidence="5" type="ORF">GH808_05840</name>
</gene>
<evidence type="ECO:0000313" key="6">
    <source>
        <dbReference type="Proteomes" id="UP000603234"/>
    </source>
</evidence>
<feature type="compositionally biased region" description="Polar residues" evidence="2">
    <location>
        <begin position="27"/>
        <end position="65"/>
    </location>
</feature>
<feature type="region of interest" description="Disordered" evidence="2">
    <location>
        <begin position="1"/>
        <end position="101"/>
    </location>
</feature>
<reference evidence="5 6" key="1">
    <citation type="journal article" date="2020" name="mSystems">
        <title>Defining Genomic and Predicted Metabolic Features of the Acetobacterium Genus.</title>
        <authorList>
            <person name="Ross D.E."/>
            <person name="Marshall C.W."/>
            <person name="Gulliver D."/>
            <person name="May H.D."/>
            <person name="Norman R.S."/>
        </authorList>
    </citation>
    <scope>NUCLEOTIDE SEQUENCE [LARGE SCALE GENOMIC DNA]</scope>
    <source>
        <strain evidence="5 6">DSM 8238</strain>
    </source>
</reference>
<dbReference type="InterPro" id="IPR019734">
    <property type="entry name" value="TPR_rpt"/>
</dbReference>
<dbReference type="SUPFAM" id="SSF48452">
    <property type="entry name" value="TPR-like"/>
    <property type="match status" value="1"/>
</dbReference>
<name>A0ABR6WTQ0_9FIRM</name>
<sequence length="493" mass="53679">MMKSNRKNRRNNPTKAANPTSKPDDSQVLTQTGENETTSPADASPEEVTTQTAEQKSNPTENVSTAIEDYDVDQTEMLLETPEEDQNKNSQSADEPEEKTEALVEEATEALIDEEKTEALMMEATEALLDEKTEALVHVMTEPEVIETTESLMFKQYKPFKYKKQAIIIGSIVLGCLLIGGSVVGYSAYERNEQISTGLENGELLLTQGNYSEALKAFENVTVVDTDNPEAIFGKAKALSGSGDFNNARTYYEDALKRITDLDKIKQVYNAYIDSEVSAKVGEDALFALMDRAAKETGDETFIKRKGEFMVKSPSFNLNPGAYQGGQVVEIIKGDPADRIFYTTDGSQPSTGSPEFSGAIQLNPGQTTIKTIEVGANGYPSKTLEGTYVIAETPEVKFENNISGSWSSRSGTSVTRYYFSGGSVNYSYTSSTGSTYSSSGNYQIIGVNQSGTIATLSIFNITGTSMSSSLNINCEPLGDNMISINSRGYSYNQ</sequence>
<dbReference type="InterPro" id="IPR011990">
    <property type="entry name" value="TPR-like_helical_dom_sf"/>
</dbReference>
<dbReference type="RefSeq" id="WP_186841846.1">
    <property type="nucleotide sequence ID" value="NZ_WJBC01000006.1"/>
</dbReference>
<comment type="caution">
    <text evidence="5">The sequence shown here is derived from an EMBL/GenBank/DDBJ whole genome shotgun (WGS) entry which is preliminary data.</text>
</comment>
<accession>A0ABR6WTQ0</accession>
<dbReference type="EMBL" id="WJBC01000006">
    <property type="protein sequence ID" value="MBC3803957.1"/>
    <property type="molecule type" value="Genomic_DNA"/>
</dbReference>
<evidence type="ECO:0000256" key="1">
    <source>
        <dbReference type="PROSITE-ProRule" id="PRU00339"/>
    </source>
</evidence>
<dbReference type="PROSITE" id="PS50005">
    <property type="entry name" value="TPR"/>
    <property type="match status" value="1"/>
</dbReference>
<keyword evidence="6" id="KW-1185">Reference proteome</keyword>
<keyword evidence="3" id="KW-0812">Transmembrane</keyword>
<keyword evidence="3" id="KW-0472">Membrane</keyword>
<proteinExistence type="predicted"/>
<evidence type="ECO:0000259" key="4">
    <source>
        <dbReference type="Pfam" id="PF13290"/>
    </source>
</evidence>
<evidence type="ECO:0000256" key="2">
    <source>
        <dbReference type="SAM" id="MobiDB-lite"/>
    </source>
</evidence>
<evidence type="ECO:0000256" key="3">
    <source>
        <dbReference type="SAM" id="Phobius"/>
    </source>
</evidence>
<feature type="repeat" description="TPR" evidence="1">
    <location>
        <begin position="195"/>
        <end position="228"/>
    </location>
</feature>
<feature type="compositionally biased region" description="Basic residues" evidence="2">
    <location>
        <begin position="1"/>
        <end position="12"/>
    </location>
</feature>
<dbReference type="InterPro" id="IPR059177">
    <property type="entry name" value="GH29D-like_dom"/>
</dbReference>
<organism evidence="5 6">
    <name type="scientific">Acetobacterium fimetarium</name>
    <dbReference type="NCBI Taxonomy" id="52691"/>
    <lineage>
        <taxon>Bacteria</taxon>
        <taxon>Bacillati</taxon>
        <taxon>Bacillota</taxon>
        <taxon>Clostridia</taxon>
        <taxon>Eubacteriales</taxon>
        <taxon>Eubacteriaceae</taxon>
        <taxon>Acetobacterium</taxon>
    </lineage>
</organism>
<dbReference type="Gene3D" id="1.25.40.10">
    <property type="entry name" value="Tetratricopeptide repeat domain"/>
    <property type="match status" value="1"/>
</dbReference>
<feature type="domain" description="GH29D-like beta-sandwich" evidence="4">
    <location>
        <begin position="319"/>
        <end position="383"/>
    </location>
</feature>